<comment type="caution">
    <text evidence="1">The sequence shown here is derived from an EMBL/GenBank/DDBJ whole genome shotgun (WGS) entry which is preliminary data.</text>
</comment>
<feature type="non-terminal residue" evidence="1">
    <location>
        <position position="152"/>
    </location>
</feature>
<name>A0A0G1C5G0_9BACT</name>
<gene>
    <name evidence="1" type="ORF">UV20_C0044G0008</name>
</gene>
<reference evidence="1 2" key="1">
    <citation type="journal article" date="2015" name="Nature">
        <title>rRNA introns, odd ribosomes, and small enigmatic genomes across a large radiation of phyla.</title>
        <authorList>
            <person name="Brown C.T."/>
            <person name="Hug L.A."/>
            <person name="Thomas B.C."/>
            <person name="Sharon I."/>
            <person name="Castelle C.J."/>
            <person name="Singh A."/>
            <person name="Wilkins M.J."/>
            <person name="Williams K.H."/>
            <person name="Banfield J.F."/>
        </authorList>
    </citation>
    <scope>NUCLEOTIDE SEQUENCE [LARGE SCALE GENOMIC DNA]</scope>
</reference>
<evidence type="ECO:0000313" key="2">
    <source>
        <dbReference type="Proteomes" id="UP000034837"/>
    </source>
</evidence>
<proteinExistence type="predicted"/>
<protein>
    <submittedName>
        <fullName evidence="1">Uncharacterized protein</fullName>
    </submittedName>
</protein>
<accession>A0A0G1C5G0</accession>
<organism evidence="1 2">
    <name type="scientific">Candidatus Magasanikbacteria bacterium GW2011_GWA2_42_32</name>
    <dbReference type="NCBI Taxonomy" id="1619039"/>
    <lineage>
        <taxon>Bacteria</taxon>
        <taxon>Candidatus Magasanikiibacteriota</taxon>
    </lineage>
</organism>
<evidence type="ECO:0000313" key="1">
    <source>
        <dbReference type="EMBL" id="KKS53901.1"/>
    </source>
</evidence>
<dbReference type="Proteomes" id="UP000034837">
    <property type="component" value="Unassembled WGS sequence"/>
</dbReference>
<sequence>MFGMNFNRSREKIVAVADIGSGSAAIAIVAVPKTGPARLLLARRSILSVEERAPAAIVAAIGAHLLEVGQQVLSEYRKKGASQPESVYAVIRAPWTQSKTIGARTAFPKPTKVTGAMIGRLAQQAMAGEEDFKSGILEAGVIRVELDGYPTG</sequence>
<dbReference type="AlphaFoldDB" id="A0A0G1C5G0"/>
<dbReference type="EMBL" id="LCDO01000044">
    <property type="protein sequence ID" value="KKS53901.1"/>
    <property type="molecule type" value="Genomic_DNA"/>
</dbReference>